<dbReference type="Proteomes" id="UP000245942">
    <property type="component" value="Unassembled WGS sequence"/>
</dbReference>
<dbReference type="GO" id="GO:0008168">
    <property type="term" value="F:methyltransferase activity"/>
    <property type="evidence" value="ECO:0007669"/>
    <property type="project" value="UniProtKB-KW"/>
</dbReference>
<keyword evidence="5" id="KW-1185">Reference proteome</keyword>
<dbReference type="CDD" id="cd06445">
    <property type="entry name" value="ATase"/>
    <property type="match status" value="1"/>
</dbReference>
<feature type="region of interest" description="Disordered" evidence="2">
    <location>
        <begin position="62"/>
        <end position="90"/>
    </location>
</feature>
<keyword evidence="4" id="KW-0808">Transferase</keyword>
<reference evidence="4 5" key="1">
    <citation type="journal article" date="2018" name="Mol. Biol. Evol.">
        <title>Broad Genomic Sampling Reveals a Smut Pathogenic Ancestry of the Fungal Clade Ustilaginomycotina.</title>
        <authorList>
            <person name="Kijpornyongpan T."/>
            <person name="Mondo S.J."/>
            <person name="Barry K."/>
            <person name="Sandor L."/>
            <person name="Lee J."/>
            <person name="Lipzen A."/>
            <person name="Pangilinan J."/>
            <person name="LaButti K."/>
            <person name="Hainaut M."/>
            <person name="Henrissat B."/>
            <person name="Grigoriev I.V."/>
            <person name="Spatafora J.W."/>
            <person name="Aime M.C."/>
        </authorList>
    </citation>
    <scope>NUCLEOTIDE SEQUENCE [LARGE SCALE GENOMIC DNA]</scope>
    <source>
        <strain evidence="4 5">MCA 4718</strain>
    </source>
</reference>
<dbReference type="InterPro" id="IPR036217">
    <property type="entry name" value="MethylDNA_cys_MeTrfase_DNAb"/>
</dbReference>
<accession>A0A316UAU7</accession>
<dbReference type="EMBL" id="KZ819323">
    <property type="protein sequence ID" value="PWN22336.1"/>
    <property type="molecule type" value="Genomic_DNA"/>
</dbReference>
<dbReference type="GO" id="GO:0006281">
    <property type="term" value="P:DNA repair"/>
    <property type="evidence" value="ECO:0007669"/>
    <property type="project" value="InterPro"/>
</dbReference>
<dbReference type="Gene3D" id="1.10.10.10">
    <property type="entry name" value="Winged helix-like DNA-binding domain superfamily/Winged helix DNA-binding domain"/>
    <property type="match status" value="1"/>
</dbReference>
<evidence type="ECO:0000259" key="3">
    <source>
        <dbReference type="Pfam" id="PF01035"/>
    </source>
</evidence>
<name>A0A316UAU7_9BASI</name>
<dbReference type="SUPFAM" id="SSF46767">
    <property type="entry name" value="Methylated DNA-protein cysteine methyltransferase, C-terminal domain"/>
    <property type="match status" value="1"/>
</dbReference>
<organism evidence="4 5">
    <name type="scientific">Pseudomicrostroma glucosiphilum</name>
    <dbReference type="NCBI Taxonomy" id="1684307"/>
    <lineage>
        <taxon>Eukaryota</taxon>
        <taxon>Fungi</taxon>
        <taxon>Dikarya</taxon>
        <taxon>Basidiomycota</taxon>
        <taxon>Ustilaginomycotina</taxon>
        <taxon>Exobasidiomycetes</taxon>
        <taxon>Microstromatales</taxon>
        <taxon>Microstromatales incertae sedis</taxon>
        <taxon>Pseudomicrostroma</taxon>
    </lineage>
</organism>
<dbReference type="PANTHER" id="PTHR42942">
    <property type="entry name" value="6-O-METHYLGUANINE DNA METHYLTRANSFERASE"/>
    <property type="match status" value="1"/>
</dbReference>
<dbReference type="RefSeq" id="XP_025349496.1">
    <property type="nucleotide sequence ID" value="XM_025494134.1"/>
</dbReference>
<keyword evidence="4" id="KW-0489">Methyltransferase</keyword>
<gene>
    <name evidence="4" type="ORF">BCV69DRAFT_297630</name>
</gene>
<dbReference type="STRING" id="1684307.A0A316UAU7"/>
<evidence type="ECO:0000313" key="5">
    <source>
        <dbReference type="Proteomes" id="UP000245942"/>
    </source>
</evidence>
<dbReference type="InterPro" id="IPR014048">
    <property type="entry name" value="MethylDNA_cys_MeTrfase_DNA-bd"/>
</dbReference>
<feature type="domain" description="Methylated-DNA-[protein]-cysteine S-methyltransferase DNA binding" evidence="3">
    <location>
        <begin position="8"/>
        <end position="90"/>
    </location>
</feature>
<evidence type="ECO:0000256" key="2">
    <source>
        <dbReference type="SAM" id="MobiDB-lite"/>
    </source>
</evidence>
<evidence type="ECO:0000256" key="1">
    <source>
        <dbReference type="ARBA" id="ARBA00022763"/>
    </source>
</evidence>
<dbReference type="GeneID" id="37015868"/>
<dbReference type="AlphaFoldDB" id="A0A316UAU7"/>
<dbReference type="InterPro" id="IPR036388">
    <property type="entry name" value="WH-like_DNA-bd_sf"/>
</dbReference>
<sequence>MTTVNAAEFHAKVYEITRMIPPGHVTSYGHIARLAGSPRHSRMVGAALKFLQDPSVPWQRVISSSGAISDRGDGGEGANRQAQRLREEGVEVTDAVGAGVDTSIRPGSGGTYRVSLARYGWFPESVELNEE</sequence>
<dbReference type="OrthoDB" id="2548197at2759"/>
<evidence type="ECO:0000313" key="4">
    <source>
        <dbReference type="EMBL" id="PWN22336.1"/>
    </source>
</evidence>
<dbReference type="PANTHER" id="PTHR42942:SF1">
    <property type="entry name" value="ALKYLTRANSFERASE-LIKE PROTEIN 1"/>
    <property type="match status" value="1"/>
</dbReference>
<proteinExistence type="predicted"/>
<dbReference type="GO" id="GO:0032259">
    <property type="term" value="P:methylation"/>
    <property type="evidence" value="ECO:0007669"/>
    <property type="project" value="UniProtKB-KW"/>
</dbReference>
<keyword evidence="1" id="KW-0227">DNA damage</keyword>
<dbReference type="Pfam" id="PF01035">
    <property type="entry name" value="DNA_binding_1"/>
    <property type="match status" value="1"/>
</dbReference>
<protein>
    <submittedName>
        <fullName evidence="4">DNA binding methylated-DNA--cysteine S-methyltransferase</fullName>
    </submittedName>
</protein>
<dbReference type="InterPro" id="IPR052520">
    <property type="entry name" value="ATL_DNA_repair"/>
</dbReference>